<gene>
    <name evidence="1" type="ORF">PY649_27155</name>
</gene>
<sequence>MVAFKSIDEMTIEERQEILSAVVDTLEETSKEASLEGQGTYAENSRNLALAISGSVDDLATEEIEAANILLQQAMTMISQFRLRHPYPATSLSIH</sequence>
<reference evidence="1" key="1">
    <citation type="submission" date="2023-06" db="EMBL/GenBank/DDBJ databases">
        <title>Phylogenetic Diversity of Rhizobium strains.</title>
        <authorList>
            <person name="Moura F.T."/>
            <person name="Helene L.C.F."/>
            <person name="Hungria M."/>
        </authorList>
    </citation>
    <scope>NUCLEOTIDE SEQUENCE</scope>
    <source>
        <strain evidence="1">CCGE526</strain>
    </source>
</reference>
<evidence type="ECO:0000313" key="2">
    <source>
        <dbReference type="Proteomes" id="UP001172645"/>
    </source>
</evidence>
<dbReference type="RefSeq" id="WP_285871974.1">
    <property type="nucleotide sequence ID" value="NZ_JARFYM010000031.1"/>
</dbReference>
<dbReference type="EMBL" id="JARFYM010000031">
    <property type="protein sequence ID" value="MDL2402577.1"/>
    <property type="molecule type" value="Genomic_DNA"/>
</dbReference>
<comment type="caution">
    <text evidence="1">The sequence shown here is derived from an EMBL/GenBank/DDBJ whole genome shotgun (WGS) entry which is preliminary data.</text>
</comment>
<protein>
    <submittedName>
        <fullName evidence="1">Uncharacterized protein</fullName>
    </submittedName>
</protein>
<evidence type="ECO:0000313" key="1">
    <source>
        <dbReference type="EMBL" id="MDL2402577.1"/>
    </source>
</evidence>
<proteinExistence type="predicted"/>
<accession>A0ABT7K1W9</accession>
<organism evidence="1 2">
    <name type="scientific">Rhizobium mayense</name>
    <dbReference type="NCBI Taxonomy" id="1312184"/>
    <lineage>
        <taxon>Bacteria</taxon>
        <taxon>Pseudomonadati</taxon>
        <taxon>Pseudomonadota</taxon>
        <taxon>Alphaproteobacteria</taxon>
        <taxon>Hyphomicrobiales</taxon>
        <taxon>Rhizobiaceae</taxon>
        <taxon>Rhizobium/Agrobacterium group</taxon>
        <taxon>Rhizobium</taxon>
    </lineage>
</organism>
<keyword evidence="2" id="KW-1185">Reference proteome</keyword>
<name>A0ABT7K1W9_9HYPH</name>
<dbReference type="Proteomes" id="UP001172645">
    <property type="component" value="Unassembled WGS sequence"/>
</dbReference>